<feature type="domain" description="TNase-like" evidence="2">
    <location>
        <begin position="28"/>
        <end position="117"/>
    </location>
</feature>
<dbReference type="SUPFAM" id="SSF50199">
    <property type="entry name" value="Staphylococcal nuclease"/>
    <property type="match status" value="1"/>
</dbReference>
<dbReference type="Gene3D" id="2.40.50.90">
    <property type="match status" value="1"/>
</dbReference>
<evidence type="ECO:0000256" key="1">
    <source>
        <dbReference type="SAM" id="SignalP"/>
    </source>
</evidence>
<dbReference type="STRING" id="1566387.QV13_12545"/>
<feature type="chain" id="PRO_5008659733" description="TNase-like domain-containing protein" evidence="1">
    <location>
        <begin position="18"/>
        <end position="130"/>
    </location>
</feature>
<keyword evidence="4" id="KW-1185">Reference proteome</keyword>
<dbReference type="Proteomes" id="UP000094412">
    <property type="component" value="Unassembled WGS sequence"/>
</dbReference>
<feature type="signal peptide" evidence="1">
    <location>
        <begin position="1"/>
        <end position="17"/>
    </location>
</feature>
<evidence type="ECO:0000259" key="2">
    <source>
        <dbReference type="PROSITE" id="PS50830"/>
    </source>
</evidence>
<comment type="caution">
    <text evidence="3">The sequence shown here is derived from an EMBL/GenBank/DDBJ whole genome shotgun (WGS) entry which is preliminary data.</text>
</comment>
<accession>A0A1C2DS25</accession>
<dbReference type="InterPro" id="IPR035437">
    <property type="entry name" value="SNase_OB-fold_sf"/>
</dbReference>
<sequence>MKTLWVLVIAWASVAPAASMPVCSGGHRVNCVVDGDTFWWRGKKYRIADIDAPETDASCEAERRLAAEATSKLKDLLANDFAVEPTGRFDRYGRRLVIVKIDNKSVGETLIAAGLARRWQGRKEHWCPAP</sequence>
<dbReference type="EMBL" id="MDEO01000032">
    <property type="protein sequence ID" value="OCX17581.1"/>
    <property type="molecule type" value="Genomic_DNA"/>
</dbReference>
<keyword evidence="1" id="KW-0732">Signal</keyword>
<organism evidence="3 4">
    <name type="scientific">Mesorhizobium hungaricum</name>
    <dbReference type="NCBI Taxonomy" id="1566387"/>
    <lineage>
        <taxon>Bacteria</taxon>
        <taxon>Pseudomonadati</taxon>
        <taxon>Pseudomonadota</taxon>
        <taxon>Alphaproteobacteria</taxon>
        <taxon>Hyphomicrobiales</taxon>
        <taxon>Phyllobacteriaceae</taxon>
        <taxon>Mesorhizobium</taxon>
    </lineage>
</organism>
<dbReference type="AlphaFoldDB" id="A0A1C2DS25"/>
<dbReference type="Pfam" id="PF00565">
    <property type="entry name" value="SNase"/>
    <property type="match status" value="1"/>
</dbReference>
<evidence type="ECO:0000313" key="3">
    <source>
        <dbReference type="EMBL" id="OCX17581.1"/>
    </source>
</evidence>
<reference evidence="3 4" key="1">
    <citation type="submission" date="2016-08" db="EMBL/GenBank/DDBJ databases">
        <title>Whole genome sequence of Mesorhizobium sp. strain UASWS1009 isolated from industrial sewage.</title>
        <authorList>
            <person name="Crovadore J."/>
            <person name="Calmin G."/>
            <person name="Chablais R."/>
            <person name="Cochard B."/>
            <person name="Lefort F."/>
        </authorList>
    </citation>
    <scope>NUCLEOTIDE SEQUENCE [LARGE SCALE GENOMIC DNA]</scope>
    <source>
        <strain evidence="3 4">UASWS1009</strain>
    </source>
</reference>
<evidence type="ECO:0000313" key="4">
    <source>
        <dbReference type="Proteomes" id="UP000094412"/>
    </source>
</evidence>
<gene>
    <name evidence="3" type="ORF">QV13_12545</name>
</gene>
<protein>
    <recommendedName>
        <fullName evidence="2">TNase-like domain-containing protein</fullName>
    </recommendedName>
</protein>
<proteinExistence type="predicted"/>
<dbReference type="InterPro" id="IPR016071">
    <property type="entry name" value="Staphylococal_nuclease_OB-fold"/>
</dbReference>
<dbReference type="PROSITE" id="PS50830">
    <property type="entry name" value="TNASE_3"/>
    <property type="match status" value="1"/>
</dbReference>
<dbReference type="RefSeq" id="WP_024922178.1">
    <property type="nucleotide sequence ID" value="NZ_MDEO01000032.1"/>
</dbReference>
<name>A0A1C2DS25_9HYPH</name>